<sequence length="51" mass="5654">MTGFEIYHCSGLEREADLGGGVAKPSWSDVAQRIMETAFQRVVKILTSDRP</sequence>
<comment type="caution">
    <text evidence="1">The sequence shown here is derived from an EMBL/GenBank/DDBJ whole genome shotgun (WGS) entry which is preliminary data.</text>
</comment>
<reference evidence="1 2" key="1">
    <citation type="submission" date="2024-06" db="EMBL/GenBank/DDBJ databases">
        <title>Genomic Encyclopedia of Type Strains, Phase IV (KMG-IV): sequencing the most valuable type-strain genomes for metagenomic binning, comparative biology and taxonomic classification.</title>
        <authorList>
            <person name="Goeker M."/>
        </authorList>
    </citation>
    <scope>NUCLEOTIDE SEQUENCE [LARGE SCALE GENOMIC DNA]</scope>
    <source>
        <strain evidence="1 2">DSM 105042</strain>
    </source>
</reference>
<keyword evidence="2" id="KW-1185">Reference proteome</keyword>
<name>A0ABV2H6I8_9HYPH</name>
<protein>
    <submittedName>
        <fullName evidence="1">Uncharacterized protein</fullName>
    </submittedName>
</protein>
<dbReference type="Proteomes" id="UP001549031">
    <property type="component" value="Unassembled WGS sequence"/>
</dbReference>
<accession>A0ABV2H6I8</accession>
<organism evidence="1 2">
    <name type="scientific">Pseudorhizobium tarimense</name>
    <dbReference type="NCBI Taxonomy" id="1079109"/>
    <lineage>
        <taxon>Bacteria</taxon>
        <taxon>Pseudomonadati</taxon>
        <taxon>Pseudomonadota</taxon>
        <taxon>Alphaproteobacteria</taxon>
        <taxon>Hyphomicrobiales</taxon>
        <taxon>Rhizobiaceae</taxon>
        <taxon>Rhizobium/Agrobacterium group</taxon>
        <taxon>Pseudorhizobium</taxon>
    </lineage>
</organism>
<dbReference type="EMBL" id="JBEPLJ010000007">
    <property type="protein sequence ID" value="MET3585877.1"/>
    <property type="molecule type" value="Genomic_DNA"/>
</dbReference>
<proteinExistence type="predicted"/>
<gene>
    <name evidence="1" type="ORF">ABID21_001992</name>
</gene>
<evidence type="ECO:0000313" key="2">
    <source>
        <dbReference type="Proteomes" id="UP001549031"/>
    </source>
</evidence>
<evidence type="ECO:0000313" key="1">
    <source>
        <dbReference type="EMBL" id="MET3585877.1"/>
    </source>
</evidence>